<name>E1Z243_CHLVA</name>
<reference evidence="10 11" key="1">
    <citation type="journal article" date="2010" name="Plant Cell">
        <title>The Chlorella variabilis NC64A genome reveals adaptation to photosymbiosis, coevolution with viruses, and cryptic sex.</title>
        <authorList>
            <person name="Blanc G."/>
            <person name="Duncan G."/>
            <person name="Agarkova I."/>
            <person name="Borodovsky M."/>
            <person name="Gurnon J."/>
            <person name="Kuo A."/>
            <person name="Lindquist E."/>
            <person name="Lucas S."/>
            <person name="Pangilinan J."/>
            <person name="Polle J."/>
            <person name="Salamov A."/>
            <person name="Terry A."/>
            <person name="Yamada T."/>
            <person name="Dunigan D.D."/>
            <person name="Grigoriev I.V."/>
            <person name="Claverie J.M."/>
            <person name="Van Etten J.L."/>
        </authorList>
    </citation>
    <scope>NUCLEOTIDE SEQUENCE [LARGE SCALE GENOMIC DNA]</scope>
    <source>
        <strain evidence="10 11">NC64A</strain>
    </source>
</reference>
<evidence type="ECO:0000313" key="11">
    <source>
        <dbReference type="Proteomes" id="UP000008141"/>
    </source>
</evidence>
<evidence type="ECO:0000256" key="4">
    <source>
        <dbReference type="ARBA" id="ARBA00007573"/>
    </source>
</evidence>
<dbReference type="InterPro" id="IPR027417">
    <property type="entry name" value="P-loop_NTPase"/>
</dbReference>
<evidence type="ECO:0000256" key="1">
    <source>
        <dbReference type="ARBA" id="ARBA00004123"/>
    </source>
</evidence>
<dbReference type="GO" id="GO:0008023">
    <property type="term" value="C:transcription elongation factor complex"/>
    <property type="evidence" value="ECO:0007669"/>
    <property type="project" value="TreeGrafter"/>
</dbReference>
<sequence length="493" mass="49080">MRQGSFLRKGLATAADPGTRPGLHGQTLLSSGHPDLDRLLGGGLPLGSLLLLLEDGWSAHHATLLRYFLAESAACGQTLLLAAAPAPEGGLPKFIPAELKGRAAEKDEDEGGKEQEQYKLRIAWQYRRYIQGGPAGAPAATRAPGSLASSSSGGVDSSRGQAGAHAPAGDSRSGSGSGTPRRPAGLRDWCHRFDLLKAAGEEGLQQCRAELVDCSGGGSNSSSSGDGSSGGGDGIPRLLSAAAAFVQSLAPPQPAGGGPAAAAAAAAAAASPAPPATGARAPAPSVLPPRGPQHVGRIAVLSLGSLGWQPGEEEGRGAAGGGGSSCAHGSWQQPSGNGQPGQPPTTADGAAVARALLQLKGLVRDQRCAAVVSVPAPLFSQSDLALMQHLVDGVVALESVADGSDIARLAPDPASVAGLLHLRKLPCLGAAAPPAPEAALHLVRHKRRRLAITPVEIDPEAELADAEAAGGAGRSAAAALCGGPPKADGAVDF</sequence>
<keyword evidence="7" id="KW-0819">tRNA processing</keyword>
<accession>E1Z243</accession>
<comment type="similarity">
    <text evidence="4">Belongs to the ELP4 family.</text>
</comment>
<keyword evidence="8" id="KW-0539">Nucleus</keyword>
<dbReference type="eggNOG" id="KOG3949">
    <property type="taxonomic scope" value="Eukaryota"/>
</dbReference>
<dbReference type="OrthoDB" id="289162at2759"/>
<feature type="region of interest" description="Disordered" evidence="9">
    <location>
        <begin position="1"/>
        <end position="26"/>
    </location>
</feature>
<dbReference type="GeneID" id="17359297"/>
<keyword evidence="11" id="KW-1185">Reference proteome</keyword>
<dbReference type="InParanoid" id="E1Z243"/>
<protein>
    <recommendedName>
        <fullName evidence="5">Elongator complex protein 4</fullName>
    </recommendedName>
</protein>
<feature type="region of interest" description="Disordered" evidence="9">
    <location>
        <begin position="135"/>
        <end position="186"/>
    </location>
</feature>
<feature type="region of interest" description="Disordered" evidence="9">
    <location>
        <begin position="272"/>
        <end position="291"/>
    </location>
</feature>
<evidence type="ECO:0000256" key="8">
    <source>
        <dbReference type="ARBA" id="ARBA00023242"/>
    </source>
</evidence>
<dbReference type="PANTHER" id="PTHR12896:SF1">
    <property type="entry name" value="ELONGATOR COMPLEX PROTEIN 4"/>
    <property type="match status" value="1"/>
</dbReference>
<dbReference type="EMBL" id="GL433835">
    <property type="protein sequence ID" value="EFN59931.1"/>
    <property type="molecule type" value="Genomic_DNA"/>
</dbReference>
<dbReference type="AlphaFoldDB" id="E1Z243"/>
<dbReference type="Pfam" id="PF05625">
    <property type="entry name" value="PAXNEB"/>
    <property type="match status" value="1"/>
</dbReference>
<keyword evidence="6" id="KW-0963">Cytoplasm</keyword>
<dbReference type="RefSeq" id="XP_005852033.1">
    <property type="nucleotide sequence ID" value="XM_005851971.1"/>
</dbReference>
<dbReference type="InterPro" id="IPR008728">
    <property type="entry name" value="Elongator_complex_protein_4"/>
</dbReference>
<organism evidence="11">
    <name type="scientific">Chlorella variabilis</name>
    <name type="common">Green alga</name>
    <dbReference type="NCBI Taxonomy" id="554065"/>
    <lineage>
        <taxon>Eukaryota</taxon>
        <taxon>Viridiplantae</taxon>
        <taxon>Chlorophyta</taxon>
        <taxon>core chlorophytes</taxon>
        <taxon>Trebouxiophyceae</taxon>
        <taxon>Chlorellales</taxon>
        <taxon>Chlorellaceae</taxon>
        <taxon>Chlorella clade</taxon>
        <taxon>Chlorella</taxon>
    </lineage>
</organism>
<dbReference type="PANTHER" id="PTHR12896">
    <property type="entry name" value="PAX6 NEIGHBOR PROTEIN PAXNEB"/>
    <property type="match status" value="1"/>
</dbReference>
<proteinExistence type="inferred from homology"/>
<evidence type="ECO:0000256" key="7">
    <source>
        <dbReference type="ARBA" id="ARBA00022694"/>
    </source>
</evidence>
<dbReference type="UniPathway" id="UPA00988"/>
<feature type="compositionally biased region" description="Low complexity" evidence="9">
    <location>
        <begin position="136"/>
        <end position="183"/>
    </location>
</feature>
<feature type="region of interest" description="Disordered" evidence="9">
    <location>
        <begin position="309"/>
        <end position="347"/>
    </location>
</feature>
<dbReference type="GO" id="GO:0033588">
    <property type="term" value="C:elongator holoenzyme complex"/>
    <property type="evidence" value="ECO:0007669"/>
    <property type="project" value="InterPro"/>
</dbReference>
<dbReference type="GO" id="GO:0002098">
    <property type="term" value="P:tRNA wobble uridine modification"/>
    <property type="evidence" value="ECO:0007669"/>
    <property type="project" value="InterPro"/>
</dbReference>
<evidence type="ECO:0000256" key="9">
    <source>
        <dbReference type="SAM" id="MobiDB-lite"/>
    </source>
</evidence>
<evidence type="ECO:0000313" key="10">
    <source>
        <dbReference type="EMBL" id="EFN59931.1"/>
    </source>
</evidence>
<dbReference type="STRING" id="554065.E1Z243"/>
<gene>
    <name evidence="10" type="ORF">CHLNCDRAFT_132996</name>
</gene>
<evidence type="ECO:0000256" key="3">
    <source>
        <dbReference type="ARBA" id="ARBA00005043"/>
    </source>
</evidence>
<comment type="subcellular location">
    <subcellularLocation>
        <location evidence="2">Cytoplasm</location>
    </subcellularLocation>
    <subcellularLocation>
        <location evidence="1">Nucleus</location>
    </subcellularLocation>
</comment>
<feature type="region of interest" description="Disordered" evidence="9">
    <location>
        <begin position="214"/>
        <end position="235"/>
    </location>
</feature>
<evidence type="ECO:0000256" key="2">
    <source>
        <dbReference type="ARBA" id="ARBA00004496"/>
    </source>
</evidence>
<feature type="compositionally biased region" description="Low complexity" evidence="9">
    <location>
        <begin position="325"/>
        <end position="337"/>
    </location>
</feature>
<dbReference type="Gene3D" id="3.40.50.300">
    <property type="entry name" value="P-loop containing nucleotide triphosphate hydrolases"/>
    <property type="match status" value="2"/>
</dbReference>
<comment type="pathway">
    <text evidence="3">tRNA modification; 5-methoxycarbonylmethyl-2-thiouridine-tRNA biosynthesis.</text>
</comment>
<dbReference type="GO" id="GO:0005737">
    <property type="term" value="C:cytoplasm"/>
    <property type="evidence" value="ECO:0007669"/>
    <property type="project" value="UniProtKB-SubCell"/>
</dbReference>
<evidence type="ECO:0000256" key="6">
    <source>
        <dbReference type="ARBA" id="ARBA00022490"/>
    </source>
</evidence>
<dbReference type="Proteomes" id="UP000008141">
    <property type="component" value="Unassembled WGS sequence"/>
</dbReference>
<evidence type="ECO:0000256" key="5">
    <source>
        <dbReference type="ARBA" id="ARBA00020265"/>
    </source>
</evidence>
<dbReference type="OMA" id="VGREWCH"/>
<dbReference type="KEGG" id="cvr:CHLNCDRAFT_132996"/>
<feature type="compositionally biased region" description="Low complexity" evidence="9">
    <location>
        <begin position="272"/>
        <end position="284"/>
    </location>
</feature>